<name>A0ABP1E3J6_9APHY</name>
<accession>A0ABP1E3J6</accession>
<proteinExistence type="predicted"/>
<dbReference type="Proteomes" id="UP001497453">
    <property type="component" value="Chromosome 8"/>
</dbReference>
<gene>
    <name evidence="2" type="ORF">GFSPODELE1_LOCUS9814</name>
</gene>
<feature type="region of interest" description="Disordered" evidence="1">
    <location>
        <begin position="72"/>
        <end position="104"/>
    </location>
</feature>
<evidence type="ECO:0000256" key="1">
    <source>
        <dbReference type="SAM" id="MobiDB-lite"/>
    </source>
</evidence>
<keyword evidence="3" id="KW-1185">Reference proteome</keyword>
<evidence type="ECO:0000313" key="2">
    <source>
        <dbReference type="EMBL" id="CAL1714542.1"/>
    </source>
</evidence>
<feature type="compositionally biased region" description="Low complexity" evidence="1">
    <location>
        <begin position="1"/>
        <end position="10"/>
    </location>
</feature>
<feature type="region of interest" description="Disordered" evidence="1">
    <location>
        <begin position="1"/>
        <end position="56"/>
    </location>
</feature>
<sequence>MGGSQSSLLRLRSHKTTPPAIMARRTNPPITPPTTGPTMLRRGDEGEPVSAGDDGGMTIDCCGNLKEMLPNSDKNQFTTQAHSPQSERRVHSAQCWAVTSTRRQ</sequence>
<dbReference type="EMBL" id="OZ037951">
    <property type="protein sequence ID" value="CAL1714542.1"/>
    <property type="molecule type" value="Genomic_DNA"/>
</dbReference>
<organism evidence="2 3">
    <name type="scientific">Somion occarium</name>
    <dbReference type="NCBI Taxonomy" id="3059160"/>
    <lineage>
        <taxon>Eukaryota</taxon>
        <taxon>Fungi</taxon>
        <taxon>Dikarya</taxon>
        <taxon>Basidiomycota</taxon>
        <taxon>Agaricomycotina</taxon>
        <taxon>Agaricomycetes</taxon>
        <taxon>Polyporales</taxon>
        <taxon>Cerrenaceae</taxon>
        <taxon>Somion</taxon>
    </lineage>
</organism>
<feature type="compositionally biased region" description="Polar residues" evidence="1">
    <location>
        <begin position="72"/>
        <end position="84"/>
    </location>
</feature>
<evidence type="ECO:0000313" key="3">
    <source>
        <dbReference type="Proteomes" id="UP001497453"/>
    </source>
</evidence>
<reference evidence="3" key="1">
    <citation type="submission" date="2024-04" db="EMBL/GenBank/DDBJ databases">
        <authorList>
            <person name="Shaw F."/>
            <person name="Minotto A."/>
        </authorList>
    </citation>
    <scope>NUCLEOTIDE SEQUENCE [LARGE SCALE GENOMIC DNA]</scope>
</reference>
<protein>
    <submittedName>
        <fullName evidence="2">Uncharacterized protein</fullName>
    </submittedName>
</protein>